<keyword evidence="3 7" id="KW-0479">Metal-binding</keyword>
<dbReference type="EMBL" id="BMVG01000037">
    <property type="protein sequence ID" value="GHE12924.1"/>
    <property type="molecule type" value="Genomic_DNA"/>
</dbReference>
<dbReference type="PRINTS" id="PR00385">
    <property type="entry name" value="P450"/>
</dbReference>
<keyword evidence="6 8" id="KW-0503">Monooxygenase</keyword>
<dbReference type="InterPro" id="IPR050196">
    <property type="entry name" value="Cytochrome_P450_Monoox"/>
</dbReference>
<evidence type="ECO:0000256" key="7">
    <source>
        <dbReference type="PIRSR" id="PIRSR602401-1"/>
    </source>
</evidence>
<sequence>MTTTTEFTFATAPGALPILGHAPHLMRDPLGFLASLPAHGDLVAIRLGPQHAYVPCHPELLRQLLADDRTYDKGGLFYDRLRDMFGDGLATCPQAHHRRQRRALQPAFRTASLRNYIGGMEKETDALISPWHDGHTFEAFPSFRHLSMRTVMRTLFGTLCTDARATAVQAAVNPLLAGLVPRTVLPEIVTRLPLPSNLRYTKALDELPAVVDRLVEDFRHARPEEATLMSLMLDARDEDGRPLSARELRDQVVTLLVSGTETTASALTWAFLLLAENPQVRDQLEEEVDRSLGDGPAHLAQLPIVRRVLLETLRMRPSAWLFTRVTRTRVTLAGHVLESGATLFLSPHPIQSRPDLFDWPERFAPDRWVPEHGAALPHSSSFVSFGHGARKCIGDEYSLLESALALAAVSARWRLEVEPGSDTRPVSTATPLRPRSLRLRVTARHGASA</sequence>
<dbReference type="PRINTS" id="PR00463">
    <property type="entry name" value="EP450I"/>
</dbReference>
<protein>
    <submittedName>
        <fullName evidence="9">Cytochrome P450</fullName>
    </submittedName>
</protein>
<dbReference type="PROSITE" id="PS00086">
    <property type="entry name" value="CYTOCHROME_P450"/>
    <property type="match status" value="1"/>
</dbReference>
<feature type="binding site" description="axial binding residue" evidence="7">
    <location>
        <position position="392"/>
    </location>
    <ligand>
        <name>heme</name>
        <dbReference type="ChEBI" id="CHEBI:30413"/>
    </ligand>
    <ligandPart>
        <name>Fe</name>
        <dbReference type="ChEBI" id="CHEBI:18248"/>
    </ligandPart>
</feature>
<organism evidence="9 10">
    <name type="scientific">Streptomyces alanosinicus</name>
    <dbReference type="NCBI Taxonomy" id="68171"/>
    <lineage>
        <taxon>Bacteria</taxon>
        <taxon>Bacillati</taxon>
        <taxon>Actinomycetota</taxon>
        <taxon>Actinomycetes</taxon>
        <taxon>Kitasatosporales</taxon>
        <taxon>Streptomycetaceae</taxon>
        <taxon>Streptomyces</taxon>
    </lineage>
</organism>
<dbReference type="InterPro" id="IPR001128">
    <property type="entry name" value="Cyt_P450"/>
</dbReference>
<evidence type="ECO:0000256" key="3">
    <source>
        <dbReference type="ARBA" id="ARBA00022723"/>
    </source>
</evidence>
<dbReference type="AlphaFoldDB" id="A0A918YR55"/>
<dbReference type="InterPro" id="IPR002401">
    <property type="entry name" value="Cyt_P450_E_grp-I"/>
</dbReference>
<evidence type="ECO:0000256" key="8">
    <source>
        <dbReference type="RuleBase" id="RU000461"/>
    </source>
</evidence>
<evidence type="ECO:0000313" key="10">
    <source>
        <dbReference type="Proteomes" id="UP000655443"/>
    </source>
</evidence>
<evidence type="ECO:0000256" key="4">
    <source>
        <dbReference type="ARBA" id="ARBA00023002"/>
    </source>
</evidence>
<reference evidence="9" key="1">
    <citation type="journal article" date="2014" name="Int. J. Syst. Evol. Microbiol.">
        <title>Complete genome sequence of Corynebacterium casei LMG S-19264T (=DSM 44701T), isolated from a smear-ripened cheese.</title>
        <authorList>
            <consortium name="US DOE Joint Genome Institute (JGI-PGF)"/>
            <person name="Walter F."/>
            <person name="Albersmeier A."/>
            <person name="Kalinowski J."/>
            <person name="Ruckert C."/>
        </authorList>
    </citation>
    <scope>NUCLEOTIDE SEQUENCE</scope>
    <source>
        <strain evidence="9">JCM 4714</strain>
    </source>
</reference>
<evidence type="ECO:0000256" key="5">
    <source>
        <dbReference type="ARBA" id="ARBA00023004"/>
    </source>
</evidence>
<dbReference type="Gene3D" id="1.10.630.10">
    <property type="entry name" value="Cytochrome P450"/>
    <property type="match status" value="1"/>
</dbReference>
<dbReference type="Pfam" id="PF00067">
    <property type="entry name" value="p450"/>
    <property type="match status" value="1"/>
</dbReference>
<comment type="caution">
    <text evidence="9">The sequence shown here is derived from an EMBL/GenBank/DDBJ whole genome shotgun (WGS) entry which is preliminary data.</text>
</comment>
<evidence type="ECO:0000256" key="6">
    <source>
        <dbReference type="ARBA" id="ARBA00023033"/>
    </source>
</evidence>
<keyword evidence="2 7" id="KW-0349">Heme</keyword>
<comment type="similarity">
    <text evidence="1 8">Belongs to the cytochrome P450 family.</text>
</comment>
<dbReference type="InterPro" id="IPR036396">
    <property type="entry name" value="Cyt_P450_sf"/>
</dbReference>
<keyword evidence="4 8" id="KW-0560">Oxidoreductase</keyword>
<dbReference type="SUPFAM" id="SSF48264">
    <property type="entry name" value="Cytochrome P450"/>
    <property type="match status" value="1"/>
</dbReference>
<accession>A0A918YR55</accession>
<dbReference type="Proteomes" id="UP000655443">
    <property type="component" value="Unassembled WGS sequence"/>
</dbReference>
<dbReference type="RefSeq" id="WP_189958349.1">
    <property type="nucleotide sequence ID" value="NZ_BMVG01000037.1"/>
</dbReference>
<evidence type="ECO:0000313" key="9">
    <source>
        <dbReference type="EMBL" id="GHE12924.1"/>
    </source>
</evidence>
<comment type="cofactor">
    <cofactor evidence="7">
        <name>heme</name>
        <dbReference type="ChEBI" id="CHEBI:30413"/>
    </cofactor>
</comment>
<dbReference type="GO" id="GO:0004497">
    <property type="term" value="F:monooxygenase activity"/>
    <property type="evidence" value="ECO:0007669"/>
    <property type="project" value="UniProtKB-KW"/>
</dbReference>
<name>A0A918YR55_9ACTN</name>
<gene>
    <name evidence="9" type="ORF">GCM10010339_78170</name>
</gene>
<dbReference type="GO" id="GO:0016705">
    <property type="term" value="F:oxidoreductase activity, acting on paired donors, with incorporation or reduction of molecular oxygen"/>
    <property type="evidence" value="ECO:0007669"/>
    <property type="project" value="InterPro"/>
</dbReference>
<dbReference type="GO" id="GO:0020037">
    <property type="term" value="F:heme binding"/>
    <property type="evidence" value="ECO:0007669"/>
    <property type="project" value="InterPro"/>
</dbReference>
<evidence type="ECO:0000256" key="2">
    <source>
        <dbReference type="ARBA" id="ARBA00022617"/>
    </source>
</evidence>
<dbReference type="PANTHER" id="PTHR24291:SF50">
    <property type="entry name" value="BIFUNCTIONAL ALBAFLAVENONE MONOOXYGENASE_TERPENE SYNTHASE"/>
    <property type="match status" value="1"/>
</dbReference>
<dbReference type="InterPro" id="IPR017972">
    <property type="entry name" value="Cyt_P450_CS"/>
</dbReference>
<keyword evidence="10" id="KW-1185">Reference proteome</keyword>
<evidence type="ECO:0000256" key="1">
    <source>
        <dbReference type="ARBA" id="ARBA00010617"/>
    </source>
</evidence>
<dbReference type="PANTHER" id="PTHR24291">
    <property type="entry name" value="CYTOCHROME P450 FAMILY 4"/>
    <property type="match status" value="1"/>
</dbReference>
<reference evidence="9" key="2">
    <citation type="submission" date="2020-09" db="EMBL/GenBank/DDBJ databases">
        <authorList>
            <person name="Sun Q."/>
            <person name="Ohkuma M."/>
        </authorList>
    </citation>
    <scope>NUCLEOTIDE SEQUENCE</scope>
    <source>
        <strain evidence="9">JCM 4714</strain>
    </source>
</reference>
<dbReference type="GO" id="GO:0005506">
    <property type="term" value="F:iron ion binding"/>
    <property type="evidence" value="ECO:0007669"/>
    <property type="project" value="InterPro"/>
</dbReference>
<keyword evidence="5 7" id="KW-0408">Iron</keyword>
<proteinExistence type="inferred from homology"/>